<protein>
    <recommendedName>
        <fullName evidence="4">LPS export ABC transporter periplasmic protein LptC</fullName>
    </recommendedName>
</protein>
<evidence type="ECO:0008006" key="4">
    <source>
        <dbReference type="Google" id="ProtNLM"/>
    </source>
</evidence>
<dbReference type="RefSeq" id="WP_153042647.1">
    <property type="nucleotide sequence ID" value="NZ_JACJIQ010000022.1"/>
</dbReference>
<reference evidence="2 3" key="1">
    <citation type="submission" date="2020-08" db="EMBL/GenBank/DDBJ databases">
        <title>Genomic Encyclopedia of Type Strains, Phase IV (KMG-IV): sequencing the most valuable type-strain genomes for metagenomic binning, comparative biology and taxonomic classification.</title>
        <authorList>
            <person name="Goeker M."/>
        </authorList>
    </citation>
    <scope>NUCLEOTIDE SEQUENCE [LARGE SCALE GENOMIC DNA]</scope>
    <source>
        <strain evidence="2 3">DSM 29854</strain>
    </source>
</reference>
<dbReference type="PROSITE" id="PS51257">
    <property type="entry name" value="PROKAR_LIPOPROTEIN"/>
    <property type="match status" value="1"/>
</dbReference>
<keyword evidence="1" id="KW-0732">Signal</keyword>
<evidence type="ECO:0000313" key="3">
    <source>
        <dbReference type="Proteomes" id="UP000563094"/>
    </source>
</evidence>
<keyword evidence="3" id="KW-1185">Reference proteome</keyword>
<proteinExistence type="predicted"/>
<comment type="caution">
    <text evidence="2">The sequence shown here is derived from an EMBL/GenBank/DDBJ whole genome shotgun (WGS) entry which is preliminary data.</text>
</comment>
<sequence>MLKTLLSLLRNASTVLLAATLLAACETETSEEPTPLAAPLETQFALVDSMKVSAAYQLAYPDFYASMNDKTYLVTSQNQSEVYYYEDQEGLTLYVKDASQGKEQPWLSFTFKNRSVKNLPAHVSLKDTAVVCVEDGQQFKDGSMAMSPGCTTVLDGSISLTYDQDTRVLSGAVTNLKFGIGYFVPSYAFPNHTGLFLSTSGSTRHVNLSFKNAKLRQM</sequence>
<gene>
    <name evidence="2" type="ORF">FHS90_004177</name>
</gene>
<dbReference type="Proteomes" id="UP000563094">
    <property type="component" value="Unassembled WGS sequence"/>
</dbReference>
<name>A0A839H0J5_9BACT</name>
<accession>A0A839H0J5</accession>
<organism evidence="2 3">
    <name type="scientific">Rufibacter quisquiliarum</name>
    <dbReference type="NCBI Taxonomy" id="1549639"/>
    <lineage>
        <taxon>Bacteria</taxon>
        <taxon>Pseudomonadati</taxon>
        <taxon>Bacteroidota</taxon>
        <taxon>Cytophagia</taxon>
        <taxon>Cytophagales</taxon>
        <taxon>Hymenobacteraceae</taxon>
        <taxon>Rufibacter</taxon>
    </lineage>
</organism>
<evidence type="ECO:0000313" key="2">
    <source>
        <dbReference type="EMBL" id="MBA9079441.1"/>
    </source>
</evidence>
<feature type="chain" id="PRO_5032420038" description="LPS export ABC transporter periplasmic protein LptC" evidence="1">
    <location>
        <begin position="19"/>
        <end position="218"/>
    </location>
</feature>
<dbReference type="EMBL" id="JACJIQ010000022">
    <property type="protein sequence ID" value="MBA9079441.1"/>
    <property type="molecule type" value="Genomic_DNA"/>
</dbReference>
<dbReference type="AlphaFoldDB" id="A0A839H0J5"/>
<feature type="signal peptide" evidence="1">
    <location>
        <begin position="1"/>
        <end position="18"/>
    </location>
</feature>
<evidence type="ECO:0000256" key="1">
    <source>
        <dbReference type="SAM" id="SignalP"/>
    </source>
</evidence>